<dbReference type="InterPro" id="IPR001289">
    <property type="entry name" value="NFYA"/>
</dbReference>
<dbReference type="AlphaFoldDB" id="A0A9N8Z1C8"/>
<accession>A0A9N8Z1C8</accession>
<dbReference type="EMBL" id="CAJVPJ010000025">
    <property type="protein sequence ID" value="CAG8459436.1"/>
    <property type="molecule type" value="Genomic_DNA"/>
</dbReference>
<sequence length="362" mass="40501">MTVDQVPASAICQVMAEQTYSNNAMHRMYTPQYTFSATPEDCAIYDAQRFSLSQPSQYQFTEDIQQLVFRPVSDRPNVDVQLNPLNRSNQLESLSAPRPKNDVIEGSYVIDPNTLLTLEINDNASEEYVNTAFMIHNAMTNGGAISNAAVADAMIHHQSVSISPVNSSTYSPSPTLTEKSLASKPSTASSSEPQSPLTFIKFEEPEFMEKNEPELEDESLSWVNPKQYRRILKRRIARQKFDAKYGISRERKSYIHKSRHLHALRRPRGPDGRFLTKAEIEEMSLSNFIAPFSNLSPTLFAPYMCSPEQCFSEQALRNTMMGNSMIANTAEYFQTSEGRCNIVPQPVGCGIDGIGGGLVGWL</sequence>
<feature type="region of interest" description="Disordered" evidence="7">
    <location>
        <begin position="161"/>
        <end position="195"/>
    </location>
</feature>
<gene>
    <name evidence="8" type="ORF">POCULU_LOCUS480</name>
</gene>
<comment type="caution">
    <text evidence="8">The sequence shown here is derived from an EMBL/GenBank/DDBJ whole genome shotgun (WGS) entry which is preliminary data.</text>
</comment>
<proteinExistence type="inferred from homology"/>
<keyword evidence="3 6" id="KW-0238">DNA-binding</keyword>
<comment type="subcellular location">
    <subcellularLocation>
        <location evidence="1 6">Nucleus</location>
    </subcellularLocation>
</comment>
<keyword evidence="9" id="KW-1185">Reference proteome</keyword>
<keyword evidence="5 6" id="KW-0539">Nucleus</keyword>
<dbReference type="GO" id="GO:0003677">
    <property type="term" value="F:DNA binding"/>
    <property type="evidence" value="ECO:0007669"/>
    <property type="project" value="UniProtKB-KW"/>
</dbReference>
<dbReference type="OrthoDB" id="1097733at2759"/>
<keyword evidence="2 6" id="KW-0805">Transcription regulation</keyword>
<evidence type="ECO:0000313" key="8">
    <source>
        <dbReference type="EMBL" id="CAG8459436.1"/>
    </source>
</evidence>
<evidence type="ECO:0000256" key="1">
    <source>
        <dbReference type="ARBA" id="ARBA00004123"/>
    </source>
</evidence>
<feature type="compositionally biased region" description="Polar residues" evidence="7">
    <location>
        <begin position="161"/>
        <end position="178"/>
    </location>
</feature>
<evidence type="ECO:0000256" key="7">
    <source>
        <dbReference type="SAM" id="MobiDB-lite"/>
    </source>
</evidence>
<organism evidence="8 9">
    <name type="scientific">Paraglomus occultum</name>
    <dbReference type="NCBI Taxonomy" id="144539"/>
    <lineage>
        <taxon>Eukaryota</taxon>
        <taxon>Fungi</taxon>
        <taxon>Fungi incertae sedis</taxon>
        <taxon>Mucoromycota</taxon>
        <taxon>Glomeromycotina</taxon>
        <taxon>Glomeromycetes</taxon>
        <taxon>Paraglomerales</taxon>
        <taxon>Paraglomeraceae</taxon>
        <taxon>Paraglomus</taxon>
    </lineage>
</organism>
<evidence type="ECO:0000256" key="4">
    <source>
        <dbReference type="ARBA" id="ARBA00023163"/>
    </source>
</evidence>
<dbReference type="SMART" id="SM00521">
    <property type="entry name" value="CBF"/>
    <property type="match status" value="1"/>
</dbReference>
<evidence type="ECO:0000256" key="6">
    <source>
        <dbReference type="RuleBase" id="RU367155"/>
    </source>
</evidence>
<dbReference type="PANTHER" id="PTHR12632">
    <property type="entry name" value="TRANSCRIPTION FACTOR NF-Y ALPHA-RELATED"/>
    <property type="match status" value="1"/>
</dbReference>
<reference evidence="8" key="1">
    <citation type="submission" date="2021-06" db="EMBL/GenBank/DDBJ databases">
        <authorList>
            <person name="Kallberg Y."/>
            <person name="Tangrot J."/>
            <person name="Rosling A."/>
        </authorList>
    </citation>
    <scope>NUCLEOTIDE SEQUENCE</scope>
    <source>
        <strain evidence="8">IA702</strain>
    </source>
</reference>
<dbReference type="Proteomes" id="UP000789572">
    <property type="component" value="Unassembled WGS sequence"/>
</dbReference>
<dbReference type="GO" id="GO:0003700">
    <property type="term" value="F:DNA-binding transcription factor activity"/>
    <property type="evidence" value="ECO:0007669"/>
    <property type="project" value="UniProtKB-UniRule"/>
</dbReference>
<dbReference type="PROSITE" id="PS51152">
    <property type="entry name" value="NFYA_HAP2_2"/>
    <property type="match status" value="1"/>
</dbReference>
<name>A0A9N8Z1C8_9GLOM</name>
<dbReference type="PRINTS" id="PR00616">
    <property type="entry name" value="CCAATSUBUNTB"/>
</dbReference>
<protein>
    <recommendedName>
        <fullName evidence="6">Transcriptional activator HAP2</fullName>
    </recommendedName>
</protein>
<dbReference type="Pfam" id="PF02045">
    <property type="entry name" value="CBFB_NFYA"/>
    <property type="match status" value="1"/>
</dbReference>
<comment type="function">
    <text evidence="6">Component of the sequence-specific heterotrimeric transcription factor (NF-Y) which specifically recognizes a 5'-CCAAT-3' box motif found in the promoters of its target genes.</text>
</comment>
<keyword evidence="4 6" id="KW-0804">Transcription</keyword>
<comment type="subunit">
    <text evidence="6">Heterotrimer.</text>
</comment>
<evidence type="ECO:0000256" key="2">
    <source>
        <dbReference type="ARBA" id="ARBA00023015"/>
    </source>
</evidence>
<comment type="similarity">
    <text evidence="6">Belongs to the NFYA/HAP2 subunit family.</text>
</comment>
<evidence type="ECO:0000256" key="3">
    <source>
        <dbReference type="ARBA" id="ARBA00023125"/>
    </source>
</evidence>
<evidence type="ECO:0000313" key="9">
    <source>
        <dbReference type="Proteomes" id="UP000789572"/>
    </source>
</evidence>
<dbReference type="Gene3D" id="6.10.250.2430">
    <property type="match status" value="1"/>
</dbReference>
<feature type="compositionally biased region" description="Low complexity" evidence="7">
    <location>
        <begin position="179"/>
        <end position="195"/>
    </location>
</feature>
<evidence type="ECO:0000256" key="5">
    <source>
        <dbReference type="ARBA" id="ARBA00023242"/>
    </source>
</evidence>
<dbReference type="GO" id="GO:0005634">
    <property type="term" value="C:nucleus"/>
    <property type="evidence" value="ECO:0007669"/>
    <property type="project" value="UniProtKB-SubCell"/>
</dbReference>